<comment type="subcellular location">
    <subcellularLocation>
        <location evidence="1">Cell membrane</location>
        <topology evidence="1">Multi-pass membrane protein</topology>
    </subcellularLocation>
</comment>
<evidence type="ECO:0000256" key="4">
    <source>
        <dbReference type="ARBA" id="ARBA00022692"/>
    </source>
</evidence>
<dbReference type="GO" id="GO:0008233">
    <property type="term" value="F:peptidase activity"/>
    <property type="evidence" value="ECO:0007669"/>
    <property type="project" value="UniProtKB-KW"/>
</dbReference>
<evidence type="ECO:0000256" key="7">
    <source>
        <dbReference type="ARBA" id="ARBA00023136"/>
    </source>
</evidence>
<feature type="transmembrane region" description="Helical" evidence="8">
    <location>
        <begin position="65"/>
        <end position="93"/>
    </location>
</feature>
<proteinExistence type="predicted"/>
<gene>
    <name evidence="9" type="ORF">S03H2_34254</name>
</gene>
<dbReference type="GO" id="GO:0006508">
    <property type="term" value="P:proteolysis"/>
    <property type="evidence" value="ECO:0007669"/>
    <property type="project" value="UniProtKB-KW"/>
</dbReference>
<feature type="non-terminal residue" evidence="9">
    <location>
        <position position="1"/>
    </location>
</feature>
<evidence type="ECO:0000256" key="5">
    <source>
        <dbReference type="ARBA" id="ARBA00022801"/>
    </source>
</evidence>
<protein>
    <recommendedName>
        <fullName evidence="10">Exosortase/archaeosortase family protein</fullName>
    </recommendedName>
</protein>
<evidence type="ECO:0000313" key="9">
    <source>
        <dbReference type="EMBL" id="GAH54271.1"/>
    </source>
</evidence>
<evidence type="ECO:0008006" key="10">
    <source>
        <dbReference type="Google" id="ProtNLM"/>
    </source>
</evidence>
<sequence length="147" mass="16264">ALLNLVSSLEATASGVVIDVIYEGQRLEPALNVAEACSGMRLLMAFLALGVAMAYLHYRPIWRRIVLLASTIPIAIFCNVVRVTVTGFIHVLIHPRYTQGIYHDVLGIAMLPLAFGLYGFLAWFMSNLFIEETGAVAEDIVVRRRDT</sequence>
<reference evidence="9" key="1">
    <citation type="journal article" date="2014" name="Front. Microbiol.">
        <title>High frequency of phylogenetically diverse reductive dehalogenase-homologous genes in deep subseafloor sedimentary metagenomes.</title>
        <authorList>
            <person name="Kawai M."/>
            <person name="Futagami T."/>
            <person name="Toyoda A."/>
            <person name="Takaki Y."/>
            <person name="Nishi S."/>
            <person name="Hori S."/>
            <person name="Arai W."/>
            <person name="Tsubouchi T."/>
            <person name="Morono Y."/>
            <person name="Uchiyama I."/>
            <person name="Ito T."/>
            <person name="Fujiyama A."/>
            <person name="Inagaki F."/>
            <person name="Takami H."/>
        </authorList>
    </citation>
    <scope>NUCLEOTIDE SEQUENCE</scope>
    <source>
        <strain evidence="9">Expedition CK06-06</strain>
    </source>
</reference>
<keyword evidence="6 8" id="KW-1133">Transmembrane helix</keyword>
<comment type="caution">
    <text evidence="9">The sequence shown here is derived from an EMBL/GenBank/DDBJ whole genome shotgun (WGS) entry which is preliminary data.</text>
</comment>
<evidence type="ECO:0000256" key="2">
    <source>
        <dbReference type="ARBA" id="ARBA00022475"/>
    </source>
</evidence>
<keyword evidence="5" id="KW-0378">Hydrolase</keyword>
<evidence type="ECO:0000256" key="1">
    <source>
        <dbReference type="ARBA" id="ARBA00004651"/>
    </source>
</evidence>
<dbReference type="AlphaFoldDB" id="X1G8N3"/>
<keyword evidence="3" id="KW-0645">Protease</keyword>
<dbReference type="InterPro" id="IPR019127">
    <property type="entry name" value="Exosortase"/>
</dbReference>
<feature type="transmembrane region" description="Helical" evidence="8">
    <location>
        <begin position="105"/>
        <end position="124"/>
    </location>
</feature>
<dbReference type="NCBIfam" id="TIGR04178">
    <property type="entry name" value="exo_archaeo"/>
    <property type="match status" value="1"/>
</dbReference>
<organism evidence="9">
    <name type="scientific">marine sediment metagenome</name>
    <dbReference type="NCBI Taxonomy" id="412755"/>
    <lineage>
        <taxon>unclassified sequences</taxon>
        <taxon>metagenomes</taxon>
        <taxon>ecological metagenomes</taxon>
    </lineage>
</organism>
<keyword evidence="4 8" id="KW-0812">Transmembrane</keyword>
<keyword evidence="2" id="KW-1003">Cell membrane</keyword>
<evidence type="ECO:0000256" key="3">
    <source>
        <dbReference type="ARBA" id="ARBA00022670"/>
    </source>
</evidence>
<evidence type="ECO:0000256" key="8">
    <source>
        <dbReference type="SAM" id="Phobius"/>
    </source>
</evidence>
<feature type="transmembrane region" description="Helical" evidence="8">
    <location>
        <begin position="39"/>
        <end position="58"/>
    </location>
</feature>
<evidence type="ECO:0000256" key="6">
    <source>
        <dbReference type="ARBA" id="ARBA00022989"/>
    </source>
</evidence>
<dbReference type="Pfam" id="PF09721">
    <property type="entry name" value="Exosortase_EpsH"/>
    <property type="match status" value="1"/>
</dbReference>
<name>X1G8N3_9ZZZZ</name>
<dbReference type="GO" id="GO:0005886">
    <property type="term" value="C:plasma membrane"/>
    <property type="evidence" value="ECO:0007669"/>
    <property type="project" value="UniProtKB-SubCell"/>
</dbReference>
<keyword evidence="7 8" id="KW-0472">Membrane</keyword>
<dbReference type="InterPro" id="IPR026392">
    <property type="entry name" value="Exo/Archaeosortase_dom"/>
</dbReference>
<accession>X1G8N3</accession>
<dbReference type="EMBL" id="BARU01020889">
    <property type="protein sequence ID" value="GAH54271.1"/>
    <property type="molecule type" value="Genomic_DNA"/>
</dbReference>